<organism evidence="1 2">
    <name type="scientific">Zymoseptoria tritici ST99CH_1A5</name>
    <dbReference type="NCBI Taxonomy" id="1276529"/>
    <lineage>
        <taxon>Eukaryota</taxon>
        <taxon>Fungi</taxon>
        <taxon>Dikarya</taxon>
        <taxon>Ascomycota</taxon>
        <taxon>Pezizomycotina</taxon>
        <taxon>Dothideomycetes</taxon>
        <taxon>Dothideomycetidae</taxon>
        <taxon>Mycosphaerellales</taxon>
        <taxon>Mycosphaerellaceae</taxon>
        <taxon>Zymoseptoria</taxon>
    </lineage>
</organism>
<reference evidence="1 2" key="1">
    <citation type="submission" date="2016-10" db="EMBL/GenBank/DDBJ databases">
        <authorList>
            <person name="Varghese N."/>
        </authorList>
    </citation>
    <scope>NUCLEOTIDE SEQUENCE [LARGE SCALE GENOMIC DNA]</scope>
</reference>
<sequence>MAPTDSSKSAAGGSAADEALDGLFSRLTIQSDTTSESSNALPDEIIMYGPFPLDANGYCLFKPPSHPIHNLYGKTPTWGPWESPPARPPPPFRCRNWQCINGKNQPPDYYCPDCNPTGIGY</sequence>
<dbReference type="Proteomes" id="UP000215453">
    <property type="component" value="Chromosome 8"/>
</dbReference>
<proteinExistence type="predicted"/>
<evidence type="ECO:0000313" key="2">
    <source>
        <dbReference type="Proteomes" id="UP000215453"/>
    </source>
</evidence>
<evidence type="ECO:0000313" key="1">
    <source>
        <dbReference type="EMBL" id="SMY27287.1"/>
    </source>
</evidence>
<protein>
    <submittedName>
        <fullName evidence="1">Uncharacterized protein</fullName>
    </submittedName>
</protein>
<dbReference type="EMBL" id="LT882683">
    <property type="protein sequence ID" value="SMY27287.1"/>
    <property type="molecule type" value="Genomic_DNA"/>
</dbReference>
<dbReference type="AlphaFoldDB" id="A0A1Y6LSC0"/>
<gene>
    <name evidence="1" type="ORF">ZT1A5_G8731</name>
</gene>
<name>A0A1Y6LSC0_ZYMTR</name>
<accession>A0A1Y6LSC0</accession>